<comment type="caution">
    <text evidence="1">The sequence shown here is derived from an EMBL/GenBank/DDBJ whole genome shotgun (WGS) entry which is preliminary data.</text>
</comment>
<evidence type="ECO:0000313" key="1">
    <source>
        <dbReference type="EMBL" id="MBJ2174430.1"/>
    </source>
</evidence>
<accession>A0ABS0WR24</accession>
<dbReference type="EMBL" id="JAEHFJ010000004">
    <property type="protein sequence ID" value="MBJ2174430.1"/>
    <property type="molecule type" value="Genomic_DNA"/>
</dbReference>
<gene>
    <name evidence="1" type="ORF">JBL43_09290</name>
</gene>
<keyword evidence="2" id="KW-1185">Reference proteome</keyword>
<name>A0ABS0WR24_9FLAO</name>
<protein>
    <submittedName>
        <fullName evidence="1">Phosphate ABC transporter permease</fullName>
    </submittedName>
</protein>
<dbReference type="Proteomes" id="UP000623301">
    <property type="component" value="Unassembled WGS sequence"/>
</dbReference>
<reference evidence="1 2" key="1">
    <citation type="submission" date="2020-12" db="EMBL/GenBank/DDBJ databases">
        <title>Aureibaculum luteum sp. nov. and Aureibaculum flavum sp. nov., novel members of the family Flavobacteriaceae isolated from Antarctic intertidal sediments.</title>
        <authorList>
            <person name="He X."/>
            <person name="Zhang X."/>
        </authorList>
    </citation>
    <scope>NUCLEOTIDE SEQUENCE [LARGE SCALE GENOMIC DNA]</scope>
    <source>
        <strain evidence="1 2">A20</strain>
    </source>
</reference>
<dbReference type="RefSeq" id="WP_198841177.1">
    <property type="nucleotide sequence ID" value="NZ_JAEHFJ010000004.1"/>
</dbReference>
<sequence length="163" mass="19278">MKFILLTLLTFTCNVMFSQNTELEDLWSGKYRMEPLGKPLKEKDPKQYYTIKKIKDKNEDDVAGRYEADLERWAITQDVDISKDEEELRRFLFNEEDNEYEQFNWSELHKKGKMKCIDGGNLFICKTTPKTTVSIDDESFYSNSGIFAVVLHYGVFEFYKESN</sequence>
<evidence type="ECO:0000313" key="2">
    <source>
        <dbReference type="Proteomes" id="UP000623301"/>
    </source>
</evidence>
<proteinExistence type="predicted"/>
<organism evidence="1 2">
    <name type="scientific">Aureibaculum flavum</name>
    <dbReference type="NCBI Taxonomy" id="2795986"/>
    <lineage>
        <taxon>Bacteria</taxon>
        <taxon>Pseudomonadati</taxon>
        <taxon>Bacteroidota</taxon>
        <taxon>Flavobacteriia</taxon>
        <taxon>Flavobacteriales</taxon>
        <taxon>Flavobacteriaceae</taxon>
        <taxon>Aureibaculum</taxon>
    </lineage>
</organism>